<reference evidence="1 2" key="2">
    <citation type="journal article" date="2017" name="Front. Plant Sci.">
        <title>Gene Classification and Mining of Molecular Markers Useful in Red Clover (Trifolium pratense) Breeding.</title>
        <authorList>
            <person name="Istvanek J."/>
            <person name="Dluhosova J."/>
            <person name="Dluhos P."/>
            <person name="Patkova L."/>
            <person name="Nedelnik J."/>
            <person name="Repkova J."/>
        </authorList>
    </citation>
    <scope>NUCLEOTIDE SEQUENCE [LARGE SCALE GENOMIC DNA]</scope>
    <source>
        <strain evidence="2">cv. Tatra</strain>
        <tissue evidence="1">Young leaves</tissue>
    </source>
</reference>
<evidence type="ECO:0000313" key="2">
    <source>
        <dbReference type="Proteomes" id="UP000236291"/>
    </source>
</evidence>
<sequence>MVQYCSTAGRRMENDKVIPGKGNAPLLNGGKQSSNLVSKGGEDNINFPGQQPRSDGIIDSKAEKKGSHPGYGVRVGDIDVKLGARNVASTQKIKEGLMKHSKVVEQSVVTVKDNLTLLRSYRSLPVDVEWAHNGIVATVFNGEAISVVQNRILDAGFIDVVFIPMGADKVFVRRSSFN</sequence>
<dbReference type="EMBL" id="ASHM01098239">
    <property type="protein sequence ID" value="PNX66226.1"/>
    <property type="molecule type" value="Genomic_DNA"/>
</dbReference>
<dbReference type="Proteomes" id="UP000236291">
    <property type="component" value="Unassembled WGS sequence"/>
</dbReference>
<accession>A0A2K3KIW9</accession>
<dbReference type="AlphaFoldDB" id="A0A2K3KIW9"/>
<gene>
    <name evidence="1" type="ORF">L195_g054973</name>
</gene>
<proteinExistence type="predicted"/>
<evidence type="ECO:0000313" key="1">
    <source>
        <dbReference type="EMBL" id="PNX66226.1"/>
    </source>
</evidence>
<comment type="caution">
    <text evidence="1">The sequence shown here is derived from an EMBL/GenBank/DDBJ whole genome shotgun (WGS) entry which is preliminary data.</text>
</comment>
<organism evidence="1 2">
    <name type="scientific">Trifolium pratense</name>
    <name type="common">Red clover</name>
    <dbReference type="NCBI Taxonomy" id="57577"/>
    <lineage>
        <taxon>Eukaryota</taxon>
        <taxon>Viridiplantae</taxon>
        <taxon>Streptophyta</taxon>
        <taxon>Embryophyta</taxon>
        <taxon>Tracheophyta</taxon>
        <taxon>Spermatophyta</taxon>
        <taxon>Magnoliopsida</taxon>
        <taxon>eudicotyledons</taxon>
        <taxon>Gunneridae</taxon>
        <taxon>Pentapetalae</taxon>
        <taxon>rosids</taxon>
        <taxon>fabids</taxon>
        <taxon>Fabales</taxon>
        <taxon>Fabaceae</taxon>
        <taxon>Papilionoideae</taxon>
        <taxon>50 kb inversion clade</taxon>
        <taxon>NPAAA clade</taxon>
        <taxon>Hologalegina</taxon>
        <taxon>IRL clade</taxon>
        <taxon>Trifolieae</taxon>
        <taxon>Trifolium</taxon>
    </lineage>
</organism>
<protein>
    <recommendedName>
        <fullName evidence="3">Sulfate transporter</fullName>
    </recommendedName>
</protein>
<evidence type="ECO:0008006" key="3">
    <source>
        <dbReference type="Google" id="ProtNLM"/>
    </source>
</evidence>
<reference evidence="1 2" key="1">
    <citation type="journal article" date="2014" name="Am. J. Bot.">
        <title>Genome assembly and annotation for red clover (Trifolium pratense; Fabaceae).</title>
        <authorList>
            <person name="Istvanek J."/>
            <person name="Jaros M."/>
            <person name="Krenek A."/>
            <person name="Repkova J."/>
        </authorList>
    </citation>
    <scope>NUCLEOTIDE SEQUENCE [LARGE SCALE GENOMIC DNA]</scope>
    <source>
        <strain evidence="2">cv. Tatra</strain>
        <tissue evidence="1">Young leaves</tissue>
    </source>
</reference>
<name>A0A2K3KIW9_TRIPR</name>